<dbReference type="AlphaFoldDB" id="A0A2N6D088"/>
<protein>
    <submittedName>
        <fullName evidence="1">Uncharacterized protein</fullName>
    </submittedName>
</protein>
<evidence type="ECO:0000313" key="1">
    <source>
        <dbReference type="EMBL" id="PLX63079.1"/>
    </source>
</evidence>
<sequence>MGRFLQGKILGNHITNPGQTGFFMKFSDLEIGQKFFYNGMELEKSGPLQAMENATGNEMIIMRAAAVELLDAQPSDRLNKTASLDELKQALTAYHETCLSLLQTQEEEQTEAKIEAAYREVLQIVERLSQVTK</sequence>
<dbReference type="Proteomes" id="UP000235015">
    <property type="component" value="Unassembled WGS sequence"/>
</dbReference>
<name>A0A2N6D088_9GAMM</name>
<evidence type="ECO:0000313" key="2">
    <source>
        <dbReference type="Proteomes" id="UP000235015"/>
    </source>
</evidence>
<gene>
    <name evidence="1" type="ORF">C0630_02655</name>
</gene>
<reference evidence="1 2" key="1">
    <citation type="submission" date="2017-11" db="EMBL/GenBank/DDBJ databases">
        <title>Genome-resolved metagenomics identifies genetic mobility, metabolic interactions, and unexpected diversity in perchlorate-reducing communities.</title>
        <authorList>
            <person name="Barnum T.P."/>
            <person name="Figueroa I.A."/>
            <person name="Carlstrom C.I."/>
            <person name="Lucas L.N."/>
            <person name="Engelbrektson A.L."/>
            <person name="Coates J.D."/>
        </authorList>
    </citation>
    <scope>NUCLEOTIDE SEQUENCE [LARGE SCALE GENOMIC DNA]</scope>
    <source>
        <strain evidence="1">BM301</strain>
    </source>
</reference>
<dbReference type="EMBL" id="PKUN01000002">
    <property type="protein sequence ID" value="PLX63079.1"/>
    <property type="molecule type" value="Genomic_DNA"/>
</dbReference>
<dbReference type="RefSeq" id="WP_273437659.1">
    <property type="nucleotide sequence ID" value="NZ_PKUN01000002.1"/>
</dbReference>
<accession>A0A2N6D088</accession>
<comment type="caution">
    <text evidence="1">The sequence shown here is derived from an EMBL/GenBank/DDBJ whole genome shotgun (WGS) entry which is preliminary data.</text>
</comment>
<organism evidence="1 2">
    <name type="scientific">Sedimenticola selenatireducens</name>
    <dbReference type="NCBI Taxonomy" id="191960"/>
    <lineage>
        <taxon>Bacteria</taxon>
        <taxon>Pseudomonadati</taxon>
        <taxon>Pseudomonadota</taxon>
        <taxon>Gammaproteobacteria</taxon>
        <taxon>Chromatiales</taxon>
        <taxon>Sedimenticolaceae</taxon>
        <taxon>Sedimenticola</taxon>
    </lineage>
</organism>
<proteinExistence type="predicted"/>